<evidence type="ECO:0000313" key="2">
    <source>
        <dbReference type="Proteomes" id="UP000719766"/>
    </source>
</evidence>
<dbReference type="RefSeq" id="XP_041158027.1">
    <property type="nucleotide sequence ID" value="XM_041296395.1"/>
</dbReference>
<gene>
    <name evidence="1" type="ORF">HD556DRAFT_1201460</name>
</gene>
<comment type="caution">
    <text evidence="1">The sequence shown here is derived from an EMBL/GenBank/DDBJ whole genome shotgun (WGS) entry which is preliminary data.</text>
</comment>
<accession>A0A9P7AK43</accession>
<keyword evidence="2" id="KW-1185">Reference proteome</keyword>
<dbReference type="Proteomes" id="UP000719766">
    <property type="component" value="Unassembled WGS sequence"/>
</dbReference>
<protein>
    <submittedName>
        <fullName evidence="1">Uncharacterized protein</fullName>
    </submittedName>
</protein>
<name>A0A9P7AK43_9AGAM</name>
<evidence type="ECO:0000313" key="1">
    <source>
        <dbReference type="EMBL" id="KAG1791117.1"/>
    </source>
</evidence>
<proteinExistence type="predicted"/>
<organism evidence="1 2">
    <name type="scientific">Suillus plorans</name>
    <dbReference type="NCBI Taxonomy" id="116603"/>
    <lineage>
        <taxon>Eukaryota</taxon>
        <taxon>Fungi</taxon>
        <taxon>Dikarya</taxon>
        <taxon>Basidiomycota</taxon>
        <taxon>Agaricomycotina</taxon>
        <taxon>Agaricomycetes</taxon>
        <taxon>Agaricomycetidae</taxon>
        <taxon>Boletales</taxon>
        <taxon>Suillineae</taxon>
        <taxon>Suillaceae</taxon>
        <taxon>Suillus</taxon>
    </lineage>
</organism>
<dbReference type="AlphaFoldDB" id="A0A9P7AK43"/>
<feature type="non-terminal residue" evidence="1">
    <location>
        <position position="233"/>
    </location>
</feature>
<sequence length="233" mass="26989">SLKWTRAQLNGGRLTRQWRKASSWNAFMSVKLNEANETRGPGEQYRLPVFIAANPTKLLREYSRLLEAEKTKLRLGIDELRATRISIVRSNPKALIKDVNSTFSTMEKEVSLLTMSLYSTWLSVMQWLAIHARTSVEGFYIAVRGDLEHYHEAKIFLTAKAKSFIKDVLHFEPKHLALKFESWAVGDFGMHSLIQHRFYNILQKHHLTSKKVPMNYDNYEKKIVEVYAVAMDG</sequence>
<reference evidence="1" key="1">
    <citation type="journal article" date="2020" name="New Phytol.">
        <title>Comparative genomics reveals dynamic genome evolution in host specialist ectomycorrhizal fungi.</title>
        <authorList>
            <person name="Lofgren L.A."/>
            <person name="Nguyen N.H."/>
            <person name="Vilgalys R."/>
            <person name="Ruytinx J."/>
            <person name="Liao H.L."/>
            <person name="Branco S."/>
            <person name="Kuo A."/>
            <person name="LaButti K."/>
            <person name="Lipzen A."/>
            <person name="Andreopoulos W."/>
            <person name="Pangilinan J."/>
            <person name="Riley R."/>
            <person name="Hundley H."/>
            <person name="Na H."/>
            <person name="Barry K."/>
            <person name="Grigoriev I.V."/>
            <person name="Stajich J.E."/>
            <person name="Kennedy P.G."/>
        </authorList>
    </citation>
    <scope>NUCLEOTIDE SEQUENCE</scope>
    <source>
        <strain evidence="1">S12</strain>
    </source>
</reference>
<dbReference type="EMBL" id="JABBWE010000045">
    <property type="protein sequence ID" value="KAG1791117.1"/>
    <property type="molecule type" value="Genomic_DNA"/>
</dbReference>
<dbReference type="OrthoDB" id="3253416at2759"/>
<feature type="non-terminal residue" evidence="1">
    <location>
        <position position="1"/>
    </location>
</feature>
<dbReference type="GeneID" id="64590159"/>